<reference evidence="1" key="1">
    <citation type="journal article" date="2018" name="Genome Biol.">
        <title>SKESA: strategic k-mer extension for scrupulous assemblies.</title>
        <authorList>
            <person name="Souvorov A."/>
            <person name="Agarwala R."/>
            <person name="Lipman D.J."/>
        </authorList>
    </citation>
    <scope>NUCLEOTIDE SEQUENCE</scope>
    <source>
        <strain evidence="1">15-6138</strain>
    </source>
</reference>
<evidence type="ECO:0000313" key="1">
    <source>
        <dbReference type="EMBL" id="HAE2567981.1"/>
    </source>
</evidence>
<name>A0A728F0U3_SALER</name>
<reference evidence="1" key="2">
    <citation type="submission" date="2018-07" db="EMBL/GenBank/DDBJ databases">
        <authorList>
            <consortium name="NCBI Pathogen Detection Project"/>
        </authorList>
    </citation>
    <scope>NUCLEOTIDE SEQUENCE</scope>
    <source>
        <strain evidence="1">15-6138</strain>
    </source>
</reference>
<feature type="non-terminal residue" evidence="1">
    <location>
        <position position="1"/>
    </location>
</feature>
<comment type="caution">
    <text evidence="1">The sequence shown here is derived from an EMBL/GenBank/DDBJ whole genome shotgun (WGS) entry which is preliminary data.</text>
</comment>
<dbReference type="EMBL" id="DAARIM010000120">
    <property type="protein sequence ID" value="HAE2567981.1"/>
    <property type="molecule type" value="Genomic_DNA"/>
</dbReference>
<dbReference type="InterPro" id="IPR036316">
    <property type="entry name" value="Pili_assmbl_chap_C_dom_sf"/>
</dbReference>
<dbReference type="AlphaFoldDB" id="A0A728F0U3"/>
<gene>
    <name evidence="1" type="ORF">G3315_003631</name>
</gene>
<sequence>ITIPEIKAKSKVNKETLLLAPWSSQSITTTVVVNSYTVTLIDDSGNYLNETVKIEN</sequence>
<organism evidence="1">
    <name type="scientific">Salmonella enterica</name>
    <name type="common">Salmonella choleraesuis</name>
    <dbReference type="NCBI Taxonomy" id="28901"/>
    <lineage>
        <taxon>Bacteria</taxon>
        <taxon>Pseudomonadati</taxon>
        <taxon>Pseudomonadota</taxon>
        <taxon>Gammaproteobacteria</taxon>
        <taxon>Enterobacterales</taxon>
        <taxon>Enterobacteriaceae</taxon>
        <taxon>Salmonella</taxon>
    </lineage>
</organism>
<accession>A0A728F0U3</accession>
<protein>
    <submittedName>
        <fullName evidence="1">Fimbrial assembly protein</fullName>
    </submittedName>
</protein>
<dbReference type="SUPFAM" id="SSF49584">
    <property type="entry name" value="Periplasmic chaperone C-domain"/>
    <property type="match status" value="1"/>
</dbReference>
<proteinExistence type="predicted"/>